<dbReference type="EMBL" id="AP012050">
    <property type="protein sequence ID" value="BAM46979.1"/>
    <property type="molecule type" value="Genomic_DNA"/>
</dbReference>
<sequence length="73" mass="8245">MKRFIYYLILTCVLVLAALTTISAISNISLFGINQGFATHTSQHYFIRSIDFDYKTEAIAAFKSNEYSEPTAI</sequence>
<dbReference type="STRING" id="698758.AXY_08470"/>
<dbReference type="HOGENOM" id="CLU_2696370_0_0_9"/>
<accession>K0IX65</accession>
<keyword evidence="2" id="KW-1185">Reference proteome</keyword>
<evidence type="ECO:0000313" key="1">
    <source>
        <dbReference type="EMBL" id="BAM46979.1"/>
    </source>
</evidence>
<dbReference type="AlphaFoldDB" id="K0IX65"/>
<proteinExistence type="predicted"/>
<evidence type="ECO:0000313" key="2">
    <source>
        <dbReference type="Proteomes" id="UP000006294"/>
    </source>
</evidence>
<reference evidence="1 2" key="1">
    <citation type="submission" date="2011-01" db="EMBL/GenBank/DDBJ databases">
        <title>Whole genome sequence of Amphibacillus xylinus NBRC 15112.</title>
        <authorList>
            <person name="Nakazawa H."/>
            <person name="Katano Y."/>
            <person name="Nakamura S."/>
            <person name="Sasagawa M."/>
            <person name="Fukada J."/>
            <person name="Arai T."/>
            <person name="Sasakura N."/>
            <person name="Mochizuki D."/>
            <person name="Hosoyama A."/>
            <person name="Harada K."/>
            <person name="Horikawa H."/>
            <person name="Kato Y."/>
            <person name="Harada T."/>
            <person name="Sasaki K."/>
            <person name="Sekiguchi M."/>
            <person name="Hodoyama M."/>
            <person name="Nishiko R."/>
            <person name="Narita H."/>
            <person name="Hanamaki A."/>
            <person name="Hata C."/>
            <person name="Konno Y."/>
            <person name="Niimura Y."/>
            <person name="Yamazaki S."/>
            <person name="Fujita N."/>
        </authorList>
    </citation>
    <scope>NUCLEOTIDE SEQUENCE [LARGE SCALE GENOMIC DNA]</scope>
    <source>
        <strain evidence="2">ATCC 51415 / DSM 6626 / JCM 7361 / LMG 17667 / NBRC 15112 / Ep01</strain>
    </source>
</reference>
<dbReference type="RefSeq" id="WP_015009584.1">
    <property type="nucleotide sequence ID" value="NC_018704.1"/>
</dbReference>
<name>K0IX65_AMPXN</name>
<dbReference type="Proteomes" id="UP000006294">
    <property type="component" value="Chromosome"/>
</dbReference>
<protein>
    <submittedName>
        <fullName evidence="1">Uncharacterized protein</fullName>
    </submittedName>
</protein>
<organism evidence="1 2">
    <name type="scientific">Amphibacillus xylanus (strain ATCC 51415 / DSM 6626 / JCM 7361 / LMG 17667 / NBRC 15112 / Ep01)</name>
    <dbReference type="NCBI Taxonomy" id="698758"/>
    <lineage>
        <taxon>Bacteria</taxon>
        <taxon>Bacillati</taxon>
        <taxon>Bacillota</taxon>
        <taxon>Bacilli</taxon>
        <taxon>Bacillales</taxon>
        <taxon>Bacillaceae</taxon>
        <taxon>Amphibacillus</taxon>
    </lineage>
</organism>
<dbReference type="KEGG" id="axl:AXY_08470"/>
<gene>
    <name evidence="1" type="ordered locus">AXY_08470</name>
</gene>